<dbReference type="eggNOG" id="COG1653">
    <property type="taxonomic scope" value="Bacteria"/>
</dbReference>
<dbReference type="RefSeq" id="WP_021294798.1">
    <property type="nucleotide sequence ID" value="NZ_AURB01000015.1"/>
</dbReference>
<dbReference type="InterPro" id="IPR006059">
    <property type="entry name" value="SBP"/>
</dbReference>
<feature type="region of interest" description="Disordered" evidence="4">
    <location>
        <begin position="94"/>
        <end position="114"/>
    </location>
</feature>
<dbReference type="AlphaFoldDB" id="T0CAB2"/>
<feature type="chain" id="PRO_5044288146" evidence="5">
    <location>
        <begin position="32"/>
        <end position="454"/>
    </location>
</feature>
<evidence type="ECO:0000256" key="3">
    <source>
        <dbReference type="ARBA" id="ARBA00022729"/>
    </source>
</evidence>
<dbReference type="STRING" id="1356854.N007_18425"/>
<dbReference type="GO" id="GO:1901982">
    <property type="term" value="F:maltose binding"/>
    <property type="evidence" value="ECO:0007669"/>
    <property type="project" value="TreeGrafter"/>
</dbReference>
<dbReference type="GO" id="GO:0042956">
    <property type="term" value="P:maltodextrin transmembrane transport"/>
    <property type="evidence" value="ECO:0007669"/>
    <property type="project" value="TreeGrafter"/>
</dbReference>
<dbReference type="Proteomes" id="UP000829401">
    <property type="component" value="Chromosome"/>
</dbReference>
<reference evidence="7" key="1">
    <citation type="journal article" date="2022" name="G3 (Bethesda)">
        <title>Unveiling the complete genome sequence of Alicyclobacillus acidoterrestris DSM 3922T, a taint-producing strain.</title>
        <authorList>
            <person name="Leonardo I.C."/>
            <person name="Barreto Crespo M.T."/>
            <person name="Gaspar F.B."/>
        </authorList>
    </citation>
    <scope>NUCLEOTIDE SEQUENCE [LARGE SCALE GENOMIC DNA]</scope>
    <source>
        <strain evidence="7">DSM 3922</strain>
    </source>
</reference>
<dbReference type="KEGG" id="aaco:K1I37_10575"/>
<sequence length="454" mass="48091">MSVTVKKIAATITLSASIAALVAGCGSANNAGNAVTAGSNSSSTSGSGGSQAVDYSNASGNIVWAAAPITHTGLRKKLIAEFEKQYPNIHVTLQSQPADTDTDRSSLTTTISGGSSQPDVYMGDVVWPAQFGNAQLAQPLSDVLPKSFFNRFSNGLIEGATYDGKVYAVPFFVDTAFLFYRKDLLKKYNLPVPTTWEQVKSDAEAIQKAGGAKYGFVWQGGDYEGATCNFIEYLADAGGQVLNGNQAQLTSSAANKALSFMRSLITSGVSPKAEDTFQEADAENVFDQGDSVFLRNWSYAWSDSQNSADSKVVGKVGVVALPTFEGQSGSGYSCVGGWDLYINPHSKNLKADLQFIDWMTGQQAQSILAKNYSEIPTNKAVADDPSLKSVSPIFSIIPNVKYISRPTQTPNYPKVSQAIYNNINQALSGSASVKSALNNANSQVNSALNSSAGL</sequence>
<name>T0CAB2_ALIAG</name>
<dbReference type="Gene3D" id="3.40.190.10">
    <property type="entry name" value="Periplasmic binding protein-like II"/>
    <property type="match status" value="2"/>
</dbReference>
<evidence type="ECO:0000256" key="2">
    <source>
        <dbReference type="ARBA" id="ARBA00022448"/>
    </source>
</evidence>
<dbReference type="PANTHER" id="PTHR30061:SF50">
    <property type="entry name" value="MALTOSE_MALTODEXTRIN-BINDING PERIPLASMIC PROTEIN"/>
    <property type="match status" value="1"/>
</dbReference>
<keyword evidence="7" id="KW-1185">Reference proteome</keyword>
<evidence type="ECO:0000256" key="4">
    <source>
        <dbReference type="SAM" id="MobiDB-lite"/>
    </source>
</evidence>
<evidence type="ECO:0000313" key="7">
    <source>
        <dbReference type="Proteomes" id="UP000829401"/>
    </source>
</evidence>
<dbReference type="PROSITE" id="PS51257">
    <property type="entry name" value="PROKAR_LIPOPROTEIN"/>
    <property type="match status" value="1"/>
</dbReference>
<feature type="signal peptide" evidence="5">
    <location>
        <begin position="1"/>
        <end position="31"/>
    </location>
</feature>
<protein>
    <submittedName>
        <fullName evidence="6">ABC transporter substrate-binding protein</fullName>
    </submittedName>
</protein>
<dbReference type="OrthoDB" id="9808332at2"/>
<keyword evidence="2" id="KW-0813">Transport</keyword>
<accession>A0A9E6ZEP8</accession>
<evidence type="ECO:0000256" key="1">
    <source>
        <dbReference type="ARBA" id="ARBA00008520"/>
    </source>
</evidence>
<organism evidence="6 7">
    <name type="scientific">Alicyclobacillus acidoterrestris (strain ATCC 49025 / DSM 3922 / CIP 106132 / NCIMB 13137 / GD3B)</name>
    <dbReference type="NCBI Taxonomy" id="1356854"/>
    <lineage>
        <taxon>Bacteria</taxon>
        <taxon>Bacillati</taxon>
        <taxon>Bacillota</taxon>
        <taxon>Bacilli</taxon>
        <taxon>Bacillales</taxon>
        <taxon>Alicyclobacillaceae</taxon>
        <taxon>Alicyclobacillus</taxon>
    </lineage>
</organism>
<accession>T0CAB2</accession>
<feature type="compositionally biased region" description="Low complexity" evidence="4">
    <location>
        <begin position="105"/>
        <end position="114"/>
    </location>
</feature>
<dbReference type="Pfam" id="PF01547">
    <property type="entry name" value="SBP_bac_1"/>
    <property type="match status" value="1"/>
</dbReference>
<dbReference type="SUPFAM" id="SSF53850">
    <property type="entry name" value="Periplasmic binding protein-like II"/>
    <property type="match status" value="1"/>
</dbReference>
<comment type="similarity">
    <text evidence="1">Belongs to the bacterial solute-binding protein 1 family.</text>
</comment>
<dbReference type="PANTHER" id="PTHR30061">
    <property type="entry name" value="MALTOSE-BINDING PERIPLASMIC PROTEIN"/>
    <property type="match status" value="1"/>
</dbReference>
<evidence type="ECO:0000313" key="6">
    <source>
        <dbReference type="EMBL" id="UNO47192.1"/>
    </source>
</evidence>
<evidence type="ECO:0000256" key="5">
    <source>
        <dbReference type="SAM" id="SignalP"/>
    </source>
</evidence>
<dbReference type="CDD" id="cd14750">
    <property type="entry name" value="PBP2_TMBP"/>
    <property type="match status" value="1"/>
</dbReference>
<dbReference type="EMBL" id="CP080467">
    <property type="protein sequence ID" value="UNO47192.1"/>
    <property type="molecule type" value="Genomic_DNA"/>
</dbReference>
<dbReference type="GO" id="GO:0015768">
    <property type="term" value="P:maltose transport"/>
    <property type="evidence" value="ECO:0007669"/>
    <property type="project" value="TreeGrafter"/>
</dbReference>
<proteinExistence type="inferred from homology"/>
<dbReference type="GO" id="GO:0055052">
    <property type="term" value="C:ATP-binding cassette (ABC) transporter complex, substrate-binding subunit-containing"/>
    <property type="evidence" value="ECO:0007669"/>
    <property type="project" value="TreeGrafter"/>
</dbReference>
<gene>
    <name evidence="6" type="ORF">K1I37_10575</name>
</gene>
<keyword evidence="3 5" id="KW-0732">Signal</keyword>